<dbReference type="Pfam" id="PF25601">
    <property type="entry name" value="AAA_lid_14"/>
    <property type="match status" value="1"/>
</dbReference>
<dbReference type="PROSITE" id="PS50045">
    <property type="entry name" value="SIGMA54_INTERACT_4"/>
    <property type="match status" value="1"/>
</dbReference>
<dbReference type="Gene3D" id="1.10.10.60">
    <property type="entry name" value="Homeodomain-like"/>
    <property type="match status" value="1"/>
</dbReference>
<dbReference type="PANTHER" id="PTHR32071">
    <property type="entry name" value="TRANSCRIPTIONAL REGULATORY PROTEIN"/>
    <property type="match status" value="1"/>
</dbReference>
<dbReference type="InterPro" id="IPR058031">
    <property type="entry name" value="AAA_lid_NorR"/>
</dbReference>
<dbReference type="GO" id="GO:0005524">
    <property type="term" value="F:ATP binding"/>
    <property type="evidence" value="ECO:0007669"/>
    <property type="project" value="UniProtKB-KW"/>
</dbReference>
<dbReference type="InterPro" id="IPR003593">
    <property type="entry name" value="AAA+_ATPase"/>
</dbReference>
<dbReference type="FunFam" id="3.40.50.300:FF:000006">
    <property type="entry name" value="DNA-binding transcriptional regulator NtrC"/>
    <property type="match status" value="1"/>
</dbReference>
<dbReference type="PANTHER" id="PTHR32071:SF121">
    <property type="entry name" value="SIGMA L-DEPENDENT TRANSCRIPTIONAL REGULATOR YQIR-RELATED"/>
    <property type="match status" value="1"/>
</dbReference>
<keyword evidence="7" id="KW-1185">Reference proteome</keyword>
<sequence length="506" mass="55638">MTKEVLVTWVGGNDLGAPATGGESLGPILSTLLERPHRKVELLYNYDKEQVVPYADWLVGQVKERLGVDILIGLHRASLESPVHYGDIYSAANSLLASVMEGFDRDQVSVLVSPGTPQMHAVWLLLCKTTYKLPMLQSSPEAGVGDVEVPFDIVADFIPGLLAESDATLRRLASGETDVPPAFDEIKTQSPVVKDQIVKAQRAAQRDIPVLILGESGTGKELFARAIHEASPRAGSAFIDVNCGAIPHELVDSELFGHKKGAFTGAIADRDGRFKEADGGTIFLDEFGELPLDTQVRLLRVLNDGTFNRVGDTGKSKVDVRVIAATNRDLMAEVVEGSFREDLFYRVAVGVINLPPLREREGDLMMLTDIFLQAINEAELDLDSSYKHKKLSAKAMNVIKSHGWPGNVRELQASLTRASVWSRGETITEREMREALLERPAKAGDLLGRSLDNTFDIQDLIKDLKRHYIKKALAETGNNKTKSAEKLGLNNYQTLNKWMDDVGLKE</sequence>
<keyword evidence="3" id="KW-0805">Transcription regulation</keyword>
<dbReference type="InterPro" id="IPR025944">
    <property type="entry name" value="Sigma_54_int_dom_CS"/>
</dbReference>
<evidence type="ECO:0000256" key="3">
    <source>
        <dbReference type="ARBA" id="ARBA00023015"/>
    </source>
</evidence>
<dbReference type="PROSITE" id="PS00675">
    <property type="entry name" value="SIGMA54_INTERACT_1"/>
    <property type="match status" value="1"/>
</dbReference>
<dbReference type="SUPFAM" id="SSF52540">
    <property type="entry name" value="P-loop containing nucleoside triphosphate hydrolases"/>
    <property type="match status" value="1"/>
</dbReference>
<dbReference type="CDD" id="cd00009">
    <property type="entry name" value="AAA"/>
    <property type="match status" value="1"/>
</dbReference>
<evidence type="ECO:0000256" key="1">
    <source>
        <dbReference type="ARBA" id="ARBA00022741"/>
    </source>
</evidence>
<proteinExistence type="predicted"/>
<evidence type="ECO:0000256" key="4">
    <source>
        <dbReference type="ARBA" id="ARBA00023163"/>
    </source>
</evidence>
<organism evidence="6 7">
    <name type="scientific">Seongchinamella sediminis</name>
    <dbReference type="NCBI Taxonomy" id="2283635"/>
    <lineage>
        <taxon>Bacteria</taxon>
        <taxon>Pseudomonadati</taxon>
        <taxon>Pseudomonadota</taxon>
        <taxon>Gammaproteobacteria</taxon>
        <taxon>Cellvibrionales</taxon>
        <taxon>Halieaceae</taxon>
        <taxon>Seongchinamella</taxon>
    </lineage>
</organism>
<protein>
    <submittedName>
        <fullName evidence="6">AAA family ATPase</fullName>
    </submittedName>
</protein>
<dbReference type="InterPro" id="IPR027417">
    <property type="entry name" value="P-loop_NTPase"/>
</dbReference>
<dbReference type="InterPro" id="IPR025662">
    <property type="entry name" value="Sigma_54_int_dom_ATP-bd_1"/>
</dbReference>
<dbReference type="SMART" id="SM00382">
    <property type="entry name" value="AAA"/>
    <property type="match status" value="1"/>
</dbReference>
<dbReference type="Gene3D" id="1.10.8.60">
    <property type="match status" value="1"/>
</dbReference>
<feature type="domain" description="Sigma-54 factor interaction" evidence="5">
    <location>
        <begin position="186"/>
        <end position="420"/>
    </location>
</feature>
<dbReference type="InterPro" id="IPR002197">
    <property type="entry name" value="HTH_Fis"/>
</dbReference>
<dbReference type="GO" id="GO:0006355">
    <property type="term" value="P:regulation of DNA-templated transcription"/>
    <property type="evidence" value="ECO:0007669"/>
    <property type="project" value="InterPro"/>
</dbReference>
<evidence type="ECO:0000313" key="7">
    <source>
        <dbReference type="Proteomes" id="UP000265509"/>
    </source>
</evidence>
<dbReference type="PROSITE" id="PS00688">
    <property type="entry name" value="SIGMA54_INTERACT_3"/>
    <property type="match status" value="1"/>
</dbReference>
<name>A0A3L7DWP5_9GAMM</name>
<accession>A0A3L7DWP5</accession>
<keyword evidence="2" id="KW-0067">ATP-binding</keyword>
<comment type="caution">
    <text evidence="6">The sequence shown here is derived from an EMBL/GenBank/DDBJ whole genome shotgun (WGS) entry which is preliminary data.</text>
</comment>
<dbReference type="EMBL" id="QRAN01000012">
    <property type="protein sequence ID" value="RLQ21556.1"/>
    <property type="molecule type" value="Genomic_DNA"/>
</dbReference>
<dbReference type="AlphaFoldDB" id="A0A3L7DWP5"/>
<dbReference type="Gene3D" id="3.40.50.300">
    <property type="entry name" value="P-loop containing nucleotide triphosphate hydrolases"/>
    <property type="match status" value="1"/>
</dbReference>
<reference evidence="6 7" key="1">
    <citation type="submission" date="2018-07" db="EMBL/GenBank/DDBJ databases">
        <title>Halioglobus sp. genome submission.</title>
        <authorList>
            <person name="Ye M.-Q."/>
            <person name="Du Z.-J."/>
        </authorList>
    </citation>
    <scope>NUCLEOTIDE SEQUENCE [LARGE SCALE GENOMIC DNA]</scope>
    <source>
        <strain evidence="6 7">U0301</strain>
    </source>
</reference>
<dbReference type="Pfam" id="PF02954">
    <property type="entry name" value="HTH_8"/>
    <property type="match status" value="1"/>
</dbReference>
<dbReference type="OrthoDB" id="9804019at2"/>
<evidence type="ECO:0000313" key="6">
    <source>
        <dbReference type="EMBL" id="RLQ21556.1"/>
    </source>
</evidence>
<keyword evidence="4" id="KW-0804">Transcription</keyword>
<evidence type="ECO:0000259" key="5">
    <source>
        <dbReference type="PROSITE" id="PS50045"/>
    </source>
</evidence>
<dbReference type="RefSeq" id="WP_117955077.1">
    <property type="nucleotide sequence ID" value="NZ_QRAN01000012.1"/>
</dbReference>
<keyword evidence="1" id="KW-0547">Nucleotide-binding</keyword>
<gene>
    <name evidence="6" type="ORF">DWB85_12435</name>
</gene>
<dbReference type="InterPro" id="IPR002078">
    <property type="entry name" value="Sigma_54_int"/>
</dbReference>
<evidence type="ECO:0000256" key="2">
    <source>
        <dbReference type="ARBA" id="ARBA00022840"/>
    </source>
</evidence>
<dbReference type="Pfam" id="PF00158">
    <property type="entry name" value="Sigma54_activat"/>
    <property type="match status" value="1"/>
</dbReference>
<dbReference type="Proteomes" id="UP000265509">
    <property type="component" value="Unassembled WGS sequence"/>
</dbReference>